<dbReference type="InterPro" id="IPR008279">
    <property type="entry name" value="PEP-util_enz_mobile_dom"/>
</dbReference>
<evidence type="ECO:0000256" key="9">
    <source>
        <dbReference type="ARBA" id="ARBA00022490"/>
    </source>
</evidence>
<keyword evidence="14 17" id="KW-0418">Kinase</keyword>
<dbReference type="InterPro" id="IPR036637">
    <property type="entry name" value="Phosphohistidine_dom_sf"/>
</dbReference>
<dbReference type="Gene3D" id="1.10.274.10">
    <property type="entry name" value="PtsI, HPr-binding domain"/>
    <property type="match status" value="1"/>
</dbReference>
<feature type="domain" description="PEP-utilising enzyme mobile" evidence="18">
    <location>
        <begin position="150"/>
        <end position="220"/>
    </location>
</feature>
<dbReference type="NCBIfam" id="TIGR01417">
    <property type="entry name" value="PTS_I_fam"/>
    <property type="match status" value="1"/>
</dbReference>
<evidence type="ECO:0000256" key="1">
    <source>
        <dbReference type="ARBA" id="ARBA00000683"/>
    </source>
</evidence>
<evidence type="ECO:0000256" key="5">
    <source>
        <dbReference type="ARBA" id="ARBA00007837"/>
    </source>
</evidence>
<proteinExistence type="inferred from homology"/>
<dbReference type="PROSITE" id="PS00742">
    <property type="entry name" value="PEP_ENZYMES_2"/>
    <property type="match status" value="1"/>
</dbReference>
<evidence type="ECO:0000256" key="3">
    <source>
        <dbReference type="ARBA" id="ARBA00002728"/>
    </source>
</evidence>
<organism evidence="21 22">
    <name type="scientific">Pseudonocardia adelaidensis</name>
    <dbReference type="NCBI Taxonomy" id="648754"/>
    <lineage>
        <taxon>Bacteria</taxon>
        <taxon>Bacillati</taxon>
        <taxon>Actinomycetota</taxon>
        <taxon>Actinomycetes</taxon>
        <taxon>Pseudonocardiales</taxon>
        <taxon>Pseudonocardiaceae</taxon>
        <taxon>Pseudonocardia</taxon>
    </lineage>
</organism>
<reference evidence="22" key="1">
    <citation type="journal article" date="2019" name="Int. J. Syst. Evol. Microbiol.">
        <title>The Global Catalogue of Microorganisms (GCM) 10K type strain sequencing project: providing services to taxonomists for standard genome sequencing and annotation.</title>
        <authorList>
            <consortium name="The Broad Institute Genomics Platform"/>
            <consortium name="The Broad Institute Genome Sequencing Center for Infectious Disease"/>
            <person name="Wu L."/>
            <person name="Ma J."/>
        </authorList>
    </citation>
    <scope>NUCLEOTIDE SEQUENCE [LARGE SCALE GENOMIC DNA]</scope>
    <source>
        <strain evidence="22">JCM 18302</strain>
    </source>
</reference>
<accession>A0ABP9NRI7</accession>
<dbReference type="InterPro" id="IPR015813">
    <property type="entry name" value="Pyrv/PenolPyrv_kinase-like_dom"/>
</dbReference>
<keyword evidence="12 17" id="KW-0598">Phosphotransferase system</keyword>
<comment type="function">
    <text evidence="3 17">General (non sugar-specific) component of the phosphoenolpyruvate-dependent sugar phosphotransferase system (sugar PTS). This major carbohydrate active-transport system catalyzes the phosphorylation of incoming sugar substrates concomitantly with their translocation across the cell membrane. Enzyme I transfers the phosphoryl group from phosphoenolpyruvate (PEP) to the phosphoryl carrier protein (HPr).</text>
</comment>
<evidence type="ECO:0000313" key="22">
    <source>
        <dbReference type="Proteomes" id="UP001500804"/>
    </source>
</evidence>
<dbReference type="InterPro" id="IPR036618">
    <property type="entry name" value="PtsI_HPr-bd_sf"/>
</dbReference>
<evidence type="ECO:0000256" key="13">
    <source>
        <dbReference type="ARBA" id="ARBA00022723"/>
    </source>
</evidence>
<dbReference type="Pfam" id="PF05524">
    <property type="entry name" value="PEP-utilisers_N"/>
    <property type="match status" value="1"/>
</dbReference>
<sequence length="557" mass="56794">MHEVLRGIGVSPGAVAGPVVRLAPPPPEPPTDGAVADPGAEAARAGAALAGVAEFLRARGAAAGGAAEEVLEAQAMMAEDPELRERVADLVAGGRTAARAVHEGLTSYAAALREVGGYLGERVADLEDIRCRAIALLTGARMPGIPLLRRPSVLVARDLAPADTALLDREQVLGVVTELGGPTSHTAILAKQLGIPAVVACPDAAALDDGAHVAVDGSGGEITVDPPDSVLAGIAARTAARAERPEPPGPGRTADGTPVALLVNVGTVADARAAAEAPSEGVGLFRTEVLYLGRTSAPSVGEQVEAYRAVFEAFAGRKVVIRTLDAGADKPLPFIDHAQEANPALGVRGLRVARRRPELLTDQLAAIAEAASSCAAEVWVMAPMVSTPGEAAEFAGKARAFGLPTVGAMVEVPAAALRAAQLLERCDFVSIGTNDLAQYAFAADRTTSALADLLDVWQPALLDLVATVADGGRRTGRPVGICGEAAGDPLLAPVLVGLGLTSLSMAPACLPAVRHALSVHTLDECRDMAKAAREADDAASARENVRRLASPELLAVL</sequence>
<dbReference type="Pfam" id="PF00391">
    <property type="entry name" value="PEP-utilizers"/>
    <property type="match status" value="1"/>
</dbReference>
<evidence type="ECO:0000256" key="12">
    <source>
        <dbReference type="ARBA" id="ARBA00022683"/>
    </source>
</evidence>
<keyword evidence="10 17" id="KW-0762">Sugar transport</keyword>
<dbReference type="PANTHER" id="PTHR46244">
    <property type="entry name" value="PHOSPHOENOLPYRUVATE-PROTEIN PHOSPHOTRANSFERASE"/>
    <property type="match status" value="1"/>
</dbReference>
<feature type="domain" description="PEP-utilising enzyme C-terminal" evidence="19">
    <location>
        <begin position="252"/>
        <end position="517"/>
    </location>
</feature>
<evidence type="ECO:0000256" key="4">
    <source>
        <dbReference type="ARBA" id="ARBA00004496"/>
    </source>
</evidence>
<dbReference type="InterPro" id="IPR008731">
    <property type="entry name" value="PTS_EIN"/>
</dbReference>
<evidence type="ECO:0000256" key="10">
    <source>
        <dbReference type="ARBA" id="ARBA00022597"/>
    </source>
</evidence>
<evidence type="ECO:0000256" key="11">
    <source>
        <dbReference type="ARBA" id="ARBA00022679"/>
    </source>
</evidence>
<comment type="catalytic activity">
    <reaction evidence="1 17">
        <text>L-histidyl-[protein] + phosphoenolpyruvate = N(pros)-phospho-L-histidyl-[protein] + pyruvate</text>
        <dbReference type="Rhea" id="RHEA:23880"/>
        <dbReference type="Rhea" id="RHEA-COMP:9745"/>
        <dbReference type="Rhea" id="RHEA-COMP:9746"/>
        <dbReference type="ChEBI" id="CHEBI:15361"/>
        <dbReference type="ChEBI" id="CHEBI:29979"/>
        <dbReference type="ChEBI" id="CHEBI:58702"/>
        <dbReference type="ChEBI" id="CHEBI:64837"/>
        <dbReference type="EC" id="2.7.3.9"/>
    </reaction>
</comment>
<evidence type="ECO:0000256" key="7">
    <source>
        <dbReference type="ARBA" id="ARBA00016544"/>
    </source>
</evidence>
<evidence type="ECO:0000259" key="19">
    <source>
        <dbReference type="Pfam" id="PF02896"/>
    </source>
</evidence>
<feature type="domain" description="Phosphotransferase system enzyme I N-terminal" evidence="20">
    <location>
        <begin position="6"/>
        <end position="122"/>
    </location>
</feature>
<dbReference type="PRINTS" id="PR01736">
    <property type="entry name" value="PHPHTRNFRASE"/>
</dbReference>
<comment type="cofactor">
    <cofactor evidence="2 17">
        <name>Mg(2+)</name>
        <dbReference type="ChEBI" id="CHEBI:18420"/>
    </cofactor>
</comment>
<evidence type="ECO:0000256" key="17">
    <source>
        <dbReference type="PIRNR" id="PIRNR000732"/>
    </source>
</evidence>
<evidence type="ECO:0000256" key="2">
    <source>
        <dbReference type="ARBA" id="ARBA00001946"/>
    </source>
</evidence>
<evidence type="ECO:0000256" key="8">
    <source>
        <dbReference type="ARBA" id="ARBA00022448"/>
    </source>
</evidence>
<protein>
    <recommendedName>
        <fullName evidence="7 17">Phosphoenolpyruvate-protein phosphotransferase</fullName>
        <ecNumber evidence="6 17">2.7.3.9</ecNumber>
    </recommendedName>
    <alternativeName>
        <fullName evidence="16 17">Phosphotransferase system, enzyme I</fullName>
    </alternativeName>
</protein>
<dbReference type="Gene3D" id="3.50.30.10">
    <property type="entry name" value="Phosphohistidine domain"/>
    <property type="match status" value="1"/>
</dbReference>
<dbReference type="PANTHER" id="PTHR46244:SF3">
    <property type="entry name" value="PHOSPHOENOLPYRUVATE-PROTEIN PHOSPHOTRANSFERASE"/>
    <property type="match status" value="1"/>
</dbReference>
<evidence type="ECO:0000259" key="18">
    <source>
        <dbReference type="Pfam" id="PF00391"/>
    </source>
</evidence>
<comment type="subcellular location">
    <subcellularLocation>
        <location evidence="4 17">Cytoplasm</location>
    </subcellularLocation>
</comment>
<comment type="caution">
    <text evidence="21">The sequence shown here is derived from an EMBL/GenBank/DDBJ whole genome shotgun (WGS) entry which is preliminary data.</text>
</comment>
<dbReference type="InterPro" id="IPR006318">
    <property type="entry name" value="PTS_EI-like"/>
</dbReference>
<evidence type="ECO:0000259" key="20">
    <source>
        <dbReference type="Pfam" id="PF05524"/>
    </source>
</evidence>
<evidence type="ECO:0000313" key="21">
    <source>
        <dbReference type="EMBL" id="GAA5128223.1"/>
    </source>
</evidence>
<evidence type="ECO:0000256" key="15">
    <source>
        <dbReference type="ARBA" id="ARBA00022842"/>
    </source>
</evidence>
<evidence type="ECO:0000256" key="16">
    <source>
        <dbReference type="ARBA" id="ARBA00033235"/>
    </source>
</evidence>
<dbReference type="InterPro" id="IPR000121">
    <property type="entry name" value="PEP_util_C"/>
</dbReference>
<dbReference type="InterPro" id="IPR024692">
    <property type="entry name" value="PTS_EI"/>
</dbReference>
<gene>
    <name evidence="21" type="primary">ptsP_2</name>
    <name evidence="21" type="ORF">GCM10023320_46800</name>
</gene>
<comment type="similarity">
    <text evidence="5 17">Belongs to the PEP-utilizing enzyme family.</text>
</comment>
<dbReference type="InterPro" id="IPR023151">
    <property type="entry name" value="PEP_util_CS"/>
</dbReference>
<keyword evidence="13 17" id="KW-0479">Metal-binding</keyword>
<keyword evidence="22" id="KW-1185">Reference proteome</keyword>
<dbReference type="EC" id="2.7.3.9" evidence="6 17"/>
<evidence type="ECO:0000256" key="6">
    <source>
        <dbReference type="ARBA" id="ARBA00012232"/>
    </source>
</evidence>
<evidence type="ECO:0000256" key="14">
    <source>
        <dbReference type="ARBA" id="ARBA00022777"/>
    </source>
</evidence>
<dbReference type="InterPro" id="IPR050499">
    <property type="entry name" value="PEP-utilizing_PTS_enzyme"/>
</dbReference>
<dbReference type="EMBL" id="BAABJO010000018">
    <property type="protein sequence ID" value="GAA5128223.1"/>
    <property type="molecule type" value="Genomic_DNA"/>
</dbReference>
<dbReference type="SUPFAM" id="SSF47831">
    <property type="entry name" value="Enzyme I of the PEP:sugar phosphotransferase system HPr-binding (sub)domain"/>
    <property type="match status" value="1"/>
</dbReference>
<dbReference type="SUPFAM" id="SSF52009">
    <property type="entry name" value="Phosphohistidine domain"/>
    <property type="match status" value="1"/>
</dbReference>
<keyword evidence="9 17" id="KW-0963">Cytoplasm</keyword>
<dbReference type="RefSeq" id="WP_345607436.1">
    <property type="nucleotide sequence ID" value="NZ_BAABJO010000018.1"/>
</dbReference>
<name>A0ABP9NRI7_9PSEU</name>
<dbReference type="Gene3D" id="3.20.20.60">
    <property type="entry name" value="Phosphoenolpyruvate-binding domains"/>
    <property type="match status" value="1"/>
</dbReference>
<dbReference type="Pfam" id="PF02896">
    <property type="entry name" value="PEP-utilizers_C"/>
    <property type="match status" value="1"/>
</dbReference>
<keyword evidence="15 17" id="KW-0460">Magnesium</keyword>
<dbReference type="Proteomes" id="UP001500804">
    <property type="component" value="Unassembled WGS sequence"/>
</dbReference>
<dbReference type="SUPFAM" id="SSF51621">
    <property type="entry name" value="Phosphoenolpyruvate/pyruvate domain"/>
    <property type="match status" value="1"/>
</dbReference>
<dbReference type="PIRSF" id="PIRSF000732">
    <property type="entry name" value="PTS_enzyme_I"/>
    <property type="match status" value="1"/>
</dbReference>
<keyword evidence="8 17" id="KW-0813">Transport</keyword>
<dbReference type="InterPro" id="IPR040442">
    <property type="entry name" value="Pyrv_kinase-like_dom_sf"/>
</dbReference>
<keyword evidence="11 17" id="KW-0808">Transferase</keyword>